<dbReference type="SUPFAM" id="SSF53807">
    <property type="entry name" value="Helical backbone' metal receptor"/>
    <property type="match status" value="1"/>
</dbReference>
<accession>A0A4R1HP33</accession>
<dbReference type="Gene3D" id="3.40.50.1980">
    <property type="entry name" value="Nitrogenase molybdenum iron protein domain"/>
    <property type="match status" value="2"/>
</dbReference>
<keyword evidence="3" id="KW-1185">Reference proteome</keyword>
<evidence type="ECO:0000259" key="1">
    <source>
        <dbReference type="PROSITE" id="PS50983"/>
    </source>
</evidence>
<comment type="caution">
    <text evidence="2">The sequence shown here is derived from an EMBL/GenBank/DDBJ whole genome shotgun (WGS) entry which is preliminary data.</text>
</comment>
<sequence>MPGVPEGLGFINSVPRRYFPLMFSPTRANTAATCRLRAGWLAAWALVFFALAVPVAAQAQIVLQDVTGREVTLAAPAKRLLIDDGRFLIALALIHRDPVSVLAAWPRDINRIGTRTYDAYRARFPAIDALAKVASSAGAVSVEQVVAAQPDLAVFSLGAQPSPEERARIEAAGIPVVVIDFFTHPLVNLEPSLTLLGAATGGSAKAQEFLAFRRAHLDAVREKLAGLTEAERPRVFLEPHAAMTADCCNSPGRGNVGDIIEAVGGTNIGAAVIPRAFGKLNLEYVVAQDPQVYIATGGSHMEGTAGLLIGPEYSAATARERLARLLERPGFSGFAAVRDRRVHGLSHQLLNSPLDLITVEILAKWIHPRRFGALDVEGTVAQVNERFLAVPVEGPNWISLD</sequence>
<proteinExistence type="predicted"/>
<feature type="domain" description="Fe/B12 periplasmic-binding" evidence="1">
    <location>
        <begin position="87"/>
        <end position="374"/>
    </location>
</feature>
<evidence type="ECO:0000313" key="3">
    <source>
        <dbReference type="Proteomes" id="UP000295030"/>
    </source>
</evidence>
<dbReference type="EMBL" id="SMFY01000003">
    <property type="protein sequence ID" value="TCK23848.1"/>
    <property type="molecule type" value="Genomic_DNA"/>
</dbReference>
<dbReference type="Proteomes" id="UP000295030">
    <property type="component" value="Unassembled WGS sequence"/>
</dbReference>
<gene>
    <name evidence="2" type="ORF">EV667_3691</name>
</gene>
<dbReference type="AlphaFoldDB" id="A0A4R1HP33"/>
<dbReference type="Pfam" id="PF01497">
    <property type="entry name" value="Peripla_BP_2"/>
    <property type="match status" value="1"/>
</dbReference>
<dbReference type="PANTHER" id="PTHR30535">
    <property type="entry name" value="VITAMIN B12-BINDING PROTEIN"/>
    <property type="match status" value="1"/>
</dbReference>
<reference evidence="2 3" key="1">
    <citation type="submission" date="2019-03" db="EMBL/GenBank/DDBJ databases">
        <title>Genomic Encyclopedia of Type Strains, Phase IV (KMG-IV): sequencing the most valuable type-strain genomes for metagenomic binning, comparative biology and taxonomic classification.</title>
        <authorList>
            <person name="Goeker M."/>
        </authorList>
    </citation>
    <scope>NUCLEOTIDE SEQUENCE [LARGE SCALE GENOMIC DNA]</scope>
    <source>
        <strain evidence="2 3">DSM 101</strain>
    </source>
</reference>
<organism evidence="2 3">
    <name type="scientific">Ancylobacter aquaticus</name>
    <dbReference type="NCBI Taxonomy" id="100"/>
    <lineage>
        <taxon>Bacteria</taxon>
        <taxon>Pseudomonadati</taxon>
        <taxon>Pseudomonadota</taxon>
        <taxon>Alphaproteobacteria</taxon>
        <taxon>Hyphomicrobiales</taxon>
        <taxon>Xanthobacteraceae</taxon>
        <taxon>Ancylobacter</taxon>
    </lineage>
</organism>
<evidence type="ECO:0000313" key="2">
    <source>
        <dbReference type="EMBL" id="TCK23848.1"/>
    </source>
</evidence>
<dbReference type="InterPro" id="IPR050902">
    <property type="entry name" value="ABC_Transporter_SBP"/>
</dbReference>
<protein>
    <submittedName>
        <fullName evidence="2">Iron complex transport system substrate-binding protein</fullName>
    </submittedName>
</protein>
<dbReference type="PANTHER" id="PTHR30535:SF34">
    <property type="entry name" value="MOLYBDATE-BINDING PROTEIN MOLA"/>
    <property type="match status" value="1"/>
</dbReference>
<dbReference type="InterPro" id="IPR002491">
    <property type="entry name" value="ABC_transptr_periplasmic_BD"/>
</dbReference>
<name>A0A4R1HP33_ANCAQ</name>
<dbReference type="PROSITE" id="PS50983">
    <property type="entry name" value="FE_B12_PBP"/>
    <property type="match status" value="1"/>
</dbReference>